<dbReference type="InterPro" id="IPR023997">
    <property type="entry name" value="TonB-dep_OMP_SusC/RagA_CS"/>
</dbReference>
<keyword evidence="3 7" id="KW-1134">Transmembrane beta strand</keyword>
<reference evidence="10 11" key="1">
    <citation type="journal article" date="2018" name="Mar. Genomics">
        <title>Complete genome sequence of Marinifilaceae bacterium strain SPP2, isolated from the Antarctic marine sediment.</title>
        <authorList>
            <person name="Watanabe M."/>
            <person name="Kojima H."/>
            <person name="Fukui M."/>
        </authorList>
    </citation>
    <scope>NUCLEOTIDE SEQUENCE [LARGE SCALE GENOMIC DNA]</scope>
    <source>
        <strain evidence="10 11">SPP2</strain>
    </source>
</reference>
<dbReference type="Gene3D" id="2.40.170.20">
    <property type="entry name" value="TonB-dependent receptor, beta-barrel domain"/>
    <property type="match status" value="1"/>
</dbReference>
<comment type="similarity">
    <text evidence="7">Belongs to the TonB-dependent receptor family.</text>
</comment>
<name>A0A1Y1CGK7_9BACT</name>
<dbReference type="SUPFAM" id="SSF56935">
    <property type="entry name" value="Porins"/>
    <property type="match status" value="1"/>
</dbReference>
<keyword evidence="6 7" id="KW-0998">Cell outer membrane</keyword>
<reference evidence="11" key="2">
    <citation type="journal article" date="2020" name="Antonie Van Leeuwenhoek">
        <title>Labilibaculum antarcticum sp. nov., a novel facultative anaerobic, psychrotorelant bacterium isolated from marine sediment of Antarctica.</title>
        <authorList>
            <person name="Watanabe M."/>
            <person name="Kojima H."/>
            <person name="Fukui M."/>
        </authorList>
    </citation>
    <scope>NUCLEOTIDE SEQUENCE [LARGE SCALE GENOMIC DNA]</scope>
    <source>
        <strain evidence="11">SPP2</strain>
    </source>
</reference>
<evidence type="ECO:0000256" key="2">
    <source>
        <dbReference type="ARBA" id="ARBA00022448"/>
    </source>
</evidence>
<evidence type="ECO:0000256" key="6">
    <source>
        <dbReference type="ARBA" id="ARBA00023237"/>
    </source>
</evidence>
<dbReference type="InterPro" id="IPR036942">
    <property type="entry name" value="Beta-barrel_TonB_sf"/>
</dbReference>
<feature type="chain" id="PRO_5012192028" evidence="8">
    <location>
        <begin position="22"/>
        <end position="1055"/>
    </location>
</feature>
<dbReference type="InterPro" id="IPR037066">
    <property type="entry name" value="Plug_dom_sf"/>
</dbReference>
<dbReference type="InterPro" id="IPR039426">
    <property type="entry name" value="TonB-dep_rcpt-like"/>
</dbReference>
<dbReference type="NCBIfam" id="TIGR04056">
    <property type="entry name" value="OMP_RagA_SusC"/>
    <property type="match status" value="1"/>
</dbReference>
<organism evidence="10 11">
    <name type="scientific">Labilibaculum antarcticum</name>
    <dbReference type="NCBI Taxonomy" id="1717717"/>
    <lineage>
        <taxon>Bacteria</taxon>
        <taxon>Pseudomonadati</taxon>
        <taxon>Bacteroidota</taxon>
        <taxon>Bacteroidia</taxon>
        <taxon>Marinilabiliales</taxon>
        <taxon>Marinifilaceae</taxon>
        <taxon>Labilibaculum</taxon>
    </lineage>
</organism>
<dbReference type="Proteomes" id="UP000218267">
    <property type="component" value="Chromosome"/>
</dbReference>
<keyword evidence="11" id="KW-1185">Reference proteome</keyword>
<dbReference type="RefSeq" id="WP_096428368.1">
    <property type="nucleotide sequence ID" value="NZ_AP018042.1"/>
</dbReference>
<dbReference type="Pfam" id="PF13715">
    <property type="entry name" value="CarbopepD_reg_2"/>
    <property type="match status" value="1"/>
</dbReference>
<dbReference type="InterPro" id="IPR008969">
    <property type="entry name" value="CarboxyPept-like_regulatory"/>
</dbReference>
<gene>
    <name evidence="10" type="ORF">ALGA_1079</name>
</gene>
<keyword evidence="10" id="KW-0675">Receptor</keyword>
<dbReference type="Pfam" id="PF07715">
    <property type="entry name" value="Plug"/>
    <property type="match status" value="1"/>
</dbReference>
<evidence type="ECO:0000256" key="8">
    <source>
        <dbReference type="SAM" id="SignalP"/>
    </source>
</evidence>
<keyword evidence="5 7" id="KW-0472">Membrane</keyword>
<dbReference type="Gene3D" id="2.170.130.10">
    <property type="entry name" value="TonB-dependent receptor, plug domain"/>
    <property type="match status" value="1"/>
</dbReference>
<feature type="signal peptide" evidence="8">
    <location>
        <begin position="1"/>
        <end position="21"/>
    </location>
</feature>
<dbReference type="InterPro" id="IPR012910">
    <property type="entry name" value="Plug_dom"/>
</dbReference>
<keyword evidence="4 7" id="KW-0812">Transmembrane</keyword>
<dbReference type="KEGG" id="mbas:ALGA_1079"/>
<evidence type="ECO:0000313" key="11">
    <source>
        <dbReference type="Proteomes" id="UP000218267"/>
    </source>
</evidence>
<evidence type="ECO:0000256" key="3">
    <source>
        <dbReference type="ARBA" id="ARBA00022452"/>
    </source>
</evidence>
<dbReference type="NCBIfam" id="TIGR04057">
    <property type="entry name" value="SusC_RagA_signa"/>
    <property type="match status" value="1"/>
</dbReference>
<dbReference type="GO" id="GO:0009279">
    <property type="term" value="C:cell outer membrane"/>
    <property type="evidence" value="ECO:0007669"/>
    <property type="project" value="UniProtKB-SubCell"/>
</dbReference>
<proteinExistence type="inferred from homology"/>
<dbReference type="InterPro" id="IPR023996">
    <property type="entry name" value="TonB-dep_OMP_SusC/RagA"/>
</dbReference>
<sequence>MKKSLFSMLILFAIGLQSVLAQSREVSGMVTSADDGLSIPGVSVIVKGTTLGTTTDLEGNYSLNVPADGKVLVFSFVGMTMQEKKITSSTINVVMASESIGMDEVIVVAYGTSTKGSFTGSAAVVGAETLEKRQVSNVSQALSGSVAGVQVLSNNGQPGADATVRVRGVGSINAGTNPLYVVDGIPFDGDLNTISSTDIESMTVLKDAASTALYGARGANGIIMITTKKAKAGKTRVNFDMKVGVNSRSVKNYDVLTSKEEYLGDTYSAIYNAGIYNLGYTPEDAHAYANSKILTNTEGGTGYQVYTFPDGEGLMGTDGKLNPNATLGYSDGDYYYTPDDWEDEMFQNNTRQDYNLSISGGNDKSTYYLSLGYLDDKGVVSGSGFERISGRFKGDHQVKDWLKVGANVNINNITSADPDEQTEVSSSGNAFFIANYIAPIYPMYVRGLDENILLNKGRKVYDYGDGQSTNMNRSFMSIANPAGDLTYNDEKYRSDVINSTWYAEIAPIDGLTVNLRYGLNVNNKRNGSLGNAYQGQSASYGGTAGQEQTRTVGFNQQYVANYQFAAGFDGQFDITAGYDGYKYETENVYANGQNLYNPESYYVDNAIDQIQGGGSKDTYSTEGMFTRINYSLKDTYFFNVAYRRDASSRFSPDNRWGDFWSTSAAWILSNESFMESTSWVNMLKLKASFGEQGNDDIGNYYAYLDQYTVSGADGVFSDGTLSYKGNPDISWETSVSYNVGVDFALLDNKLMGTLEYFGRKSSDMLYYKPVAASLGYTSLPMNIGSMTNSGVEVDLSYTILKSDNFDWTFTGNATFIKNEINELAAELEGELIDGTRIYSEGESMYRMYLVDYAGVDAATGMALYWAEDEAGERYKTEEYSIASEYKVATDNLMPVVYGGFGTSFKAYGFDASVQCAYQLGGKIYDSGYQRLMHGGNASNAGRNYHTDIRNAWTPDNTDTNVPRLDANDKYANSTSTRFITSSDYLSLNNVTIGYSFSDEFVQRLHIEKLRIYFAADNVALWTKRKGLDPRQSYTSATTARYTPIRTISAGINLSF</sequence>
<evidence type="ECO:0000313" key="10">
    <source>
        <dbReference type="EMBL" id="BAX79465.1"/>
    </source>
</evidence>
<evidence type="ECO:0000256" key="4">
    <source>
        <dbReference type="ARBA" id="ARBA00022692"/>
    </source>
</evidence>
<dbReference type="OrthoDB" id="9768177at2"/>
<evidence type="ECO:0000256" key="1">
    <source>
        <dbReference type="ARBA" id="ARBA00004571"/>
    </source>
</evidence>
<dbReference type="Gene3D" id="2.60.40.1120">
    <property type="entry name" value="Carboxypeptidase-like, regulatory domain"/>
    <property type="match status" value="1"/>
</dbReference>
<dbReference type="SUPFAM" id="SSF49464">
    <property type="entry name" value="Carboxypeptidase regulatory domain-like"/>
    <property type="match status" value="1"/>
</dbReference>
<evidence type="ECO:0000259" key="9">
    <source>
        <dbReference type="Pfam" id="PF07715"/>
    </source>
</evidence>
<keyword evidence="8" id="KW-0732">Signal</keyword>
<comment type="subcellular location">
    <subcellularLocation>
        <location evidence="1 7">Cell outer membrane</location>
        <topology evidence="1 7">Multi-pass membrane protein</topology>
    </subcellularLocation>
</comment>
<protein>
    <submittedName>
        <fullName evidence="10">TonB-dependent receptor</fullName>
    </submittedName>
</protein>
<dbReference type="AlphaFoldDB" id="A0A1Y1CGK7"/>
<feature type="domain" description="TonB-dependent receptor plug" evidence="9">
    <location>
        <begin position="117"/>
        <end position="222"/>
    </location>
</feature>
<dbReference type="PROSITE" id="PS52016">
    <property type="entry name" value="TONB_DEPENDENT_REC_3"/>
    <property type="match status" value="1"/>
</dbReference>
<evidence type="ECO:0000256" key="5">
    <source>
        <dbReference type="ARBA" id="ARBA00023136"/>
    </source>
</evidence>
<dbReference type="EMBL" id="AP018042">
    <property type="protein sequence ID" value="BAX79465.1"/>
    <property type="molecule type" value="Genomic_DNA"/>
</dbReference>
<accession>A0A1Y1CGK7</accession>
<evidence type="ECO:0000256" key="7">
    <source>
        <dbReference type="PROSITE-ProRule" id="PRU01360"/>
    </source>
</evidence>
<keyword evidence="2 7" id="KW-0813">Transport</keyword>